<dbReference type="AlphaFoldDB" id="A0A9W6TJ92"/>
<gene>
    <name evidence="1" type="ORF">Plil01_000363700</name>
</gene>
<proteinExistence type="predicted"/>
<accession>A0A9W6TJ92</accession>
<dbReference type="Proteomes" id="UP001165083">
    <property type="component" value="Unassembled WGS sequence"/>
</dbReference>
<organism evidence="1 2">
    <name type="scientific">Phytophthora lilii</name>
    <dbReference type="NCBI Taxonomy" id="2077276"/>
    <lineage>
        <taxon>Eukaryota</taxon>
        <taxon>Sar</taxon>
        <taxon>Stramenopiles</taxon>
        <taxon>Oomycota</taxon>
        <taxon>Peronosporomycetes</taxon>
        <taxon>Peronosporales</taxon>
        <taxon>Peronosporaceae</taxon>
        <taxon>Phytophthora</taxon>
    </lineage>
</organism>
<evidence type="ECO:0000313" key="2">
    <source>
        <dbReference type="Proteomes" id="UP001165083"/>
    </source>
</evidence>
<reference evidence="1" key="1">
    <citation type="submission" date="2023-04" db="EMBL/GenBank/DDBJ databases">
        <title>Phytophthora lilii NBRC 32176.</title>
        <authorList>
            <person name="Ichikawa N."/>
            <person name="Sato H."/>
            <person name="Tonouchi N."/>
        </authorList>
    </citation>
    <scope>NUCLEOTIDE SEQUENCE</scope>
    <source>
        <strain evidence="1">NBRC 32176</strain>
    </source>
</reference>
<name>A0A9W6TJ92_9STRA</name>
<protein>
    <submittedName>
        <fullName evidence="1">Unnamed protein product</fullName>
    </submittedName>
</protein>
<comment type="caution">
    <text evidence="1">The sequence shown here is derived from an EMBL/GenBank/DDBJ whole genome shotgun (WGS) entry which is preliminary data.</text>
</comment>
<dbReference type="EMBL" id="BSXW01000143">
    <property type="protein sequence ID" value="GMF13127.1"/>
    <property type="molecule type" value="Genomic_DNA"/>
</dbReference>
<dbReference type="OrthoDB" id="31154at2759"/>
<sequence length="225" mass="24273">MTGIWKDTIGYDPYAAEGEKQEKSETSYEQAKGLMALAKLSNKSVGGRLLQVTRRKTKATLKRKRRKDRHPAVHHRADAAAVAARVRREDDVVTVPVAAAVVRDAGVAINRCLEVPAQAVDGIAVEVAAARVRHVIRLSRPNVGAVAVGAPVLVLNVRARSAKHALTAKSGLLQRKTRSGRARRKESTRIGSASTAIIVIVIPRRSLIPRSGDTKQANRGKSVHS</sequence>
<evidence type="ECO:0000313" key="1">
    <source>
        <dbReference type="EMBL" id="GMF13127.1"/>
    </source>
</evidence>
<keyword evidence="2" id="KW-1185">Reference proteome</keyword>